<organism evidence="6 7">
    <name type="scientific">Adineta ricciae</name>
    <name type="common">Rotifer</name>
    <dbReference type="NCBI Taxonomy" id="249248"/>
    <lineage>
        <taxon>Eukaryota</taxon>
        <taxon>Metazoa</taxon>
        <taxon>Spiralia</taxon>
        <taxon>Gnathifera</taxon>
        <taxon>Rotifera</taxon>
        <taxon>Eurotatoria</taxon>
        <taxon>Bdelloidea</taxon>
        <taxon>Adinetida</taxon>
        <taxon>Adinetidae</taxon>
        <taxon>Adineta</taxon>
    </lineage>
</organism>
<proteinExistence type="inferred from homology"/>
<comment type="pathway">
    <text evidence="3">Protein modification; protein ubiquitination.</text>
</comment>
<dbReference type="InterPro" id="IPR001232">
    <property type="entry name" value="SKP1-like"/>
</dbReference>
<dbReference type="CDD" id="cd18322">
    <property type="entry name" value="BTB_POZ_SKP1"/>
    <property type="match status" value="1"/>
</dbReference>
<feature type="compositionally biased region" description="Basic and acidic residues" evidence="4">
    <location>
        <begin position="79"/>
        <end position="88"/>
    </location>
</feature>
<evidence type="ECO:0000256" key="2">
    <source>
        <dbReference type="ARBA" id="ARBA00022786"/>
    </source>
</evidence>
<keyword evidence="2 3" id="KW-0833">Ubl conjugation pathway</keyword>
<feature type="region of interest" description="Disordered" evidence="4">
    <location>
        <begin position="59"/>
        <end position="88"/>
    </location>
</feature>
<comment type="caution">
    <text evidence="6">The sequence shown here is derived from an EMBL/GenBank/DDBJ whole genome shotgun (WGS) entry which is preliminary data.</text>
</comment>
<dbReference type="Gene3D" id="3.30.710.10">
    <property type="entry name" value="Potassium Channel Kv1.1, Chain A"/>
    <property type="match status" value="1"/>
</dbReference>
<dbReference type="OrthoDB" id="2342932at2759"/>
<dbReference type="Pfam" id="PF03931">
    <property type="entry name" value="Skp1_POZ"/>
    <property type="match status" value="1"/>
</dbReference>
<accession>A0A815J5Y2</accession>
<dbReference type="InterPro" id="IPR016073">
    <property type="entry name" value="Skp1_comp_POZ"/>
</dbReference>
<dbReference type="GO" id="GO:0006511">
    <property type="term" value="P:ubiquitin-dependent protein catabolic process"/>
    <property type="evidence" value="ECO:0007669"/>
    <property type="project" value="InterPro"/>
</dbReference>
<dbReference type="UniPathway" id="UPA00143"/>
<comment type="similarity">
    <text evidence="1 3">Belongs to the SKP1 family.</text>
</comment>
<dbReference type="EMBL" id="CAJNOJ010000290">
    <property type="protein sequence ID" value="CAF1373717.1"/>
    <property type="molecule type" value="Genomic_DNA"/>
</dbReference>
<evidence type="ECO:0000256" key="1">
    <source>
        <dbReference type="ARBA" id="ARBA00009993"/>
    </source>
</evidence>
<protein>
    <recommendedName>
        <fullName evidence="5">SKP1 component POZ domain-containing protein</fullName>
    </recommendedName>
</protein>
<evidence type="ECO:0000259" key="5">
    <source>
        <dbReference type="Pfam" id="PF03931"/>
    </source>
</evidence>
<dbReference type="InterPro" id="IPR016897">
    <property type="entry name" value="SKP1"/>
</dbReference>
<dbReference type="PIRSF" id="PIRSF028729">
    <property type="entry name" value="E3_ubiquit_lig_SCF_Skp"/>
    <property type="match status" value="1"/>
</dbReference>
<feature type="compositionally biased region" description="Acidic residues" evidence="4">
    <location>
        <begin position="63"/>
        <end position="78"/>
    </location>
</feature>
<dbReference type="GO" id="GO:0016567">
    <property type="term" value="P:protein ubiquitination"/>
    <property type="evidence" value="ECO:0007669"/>
    <property type="project" value="UniProtKB-UniPathway"/>
</dbReference>
<evidence type="ECO:0000313" key="7">
    <source>
        <dbReference type="Proteomes" id="UP000663852"/>
    </source>
</evidence>
<evidence type="ECO:0000256" key="3">
    <source>
        <dbReference type="PIRNR" id="PIRNR028729"/>
    </source>
</evidence>
<evidence type="ECO:0000256" key="4">
    <source>
        <dbReference type="SAM" id="MobiDB-lite"/>
    </source>
</evidence>
<reference evidence="6" key="1">
    <citation type="submission" date="2021-02" db="EMBL/GenBank/DDBJ databases">
        <authorList>
            <person name="Nowell W R."/>
        </authorList>
    </citation>
    <scope>NUCLEOTIDE SEQUENCE</scope>
</reference>
<sequence length="169" mass="18841">MALKVLSKDGVEFQIDAEIAQQSSLLKPYSDEGFSGSIPLINVESSILKNIIEFCNHHKNDSQPEDVDGDNDDDDDDPNKDIYEPKRSDDIDEWDSNFMKKFSVQDGTLFDIINASNYLGIKLLLGVGCKTIANLIRGKSAQECLYHKSVIGSLHSLSLSSQFSFDFDI</sequence>
<gene>
    <name evidence="6" type="ORF">EDS130_LOCUS34526</name>
</gene>
<dbReference type="InterPro" id="IPR036296">
    <property type="entry name" value="SKP1-like_dim_sf"/>
</dbReference>
<evidence type="ECO:0000313" key="6">
    <source>
        <dbReference type="EMBL" id="CAF1373717.1"/>
    </source>
</evidence>
<name>A0A815J5Y2_ADIRI</name>
<dbReference type="Proteomes" id="UP000663852">
    <property type="component" value="Unassembled WGS sequence"/>
</dbReference>
<dbReference type="SUPFAM" id="SSF81382">
    <property type="entry name" value="Skp1 dimerisation domain-like"/>
    <property type="match status" value="1"/>
</dbReference>
<dbReference type="InterPro" id="IPR011333">
    <property type="entry name" value="SKP1/BTB/POZ_sf"/>
</dbReference>
<dbReference type="AlphaFoldDB" id="A0A815J5Y2"/>
<dbReference type="SUPFAM" id="SSF54695">
    <property type="entry name" value="POZ domain"/>
    <property type="match status" value="1"/>
</dbReference>
<feature type="domain" description="SKP1 component POZ" evidence="5">
    <location>
        <begin position="3"/>
        <end position="60"/>
    </location>
</feature>
<dbReference type="SMART" id="SM00512">
    <property type="entry name" value="Skp1"/>
    <property type="match status" value="1"/>
</dbReference>
<dbReference type="PANTHER" id="PTHR11165">
    <property type="entry name" value="SKP1"/>
    <property type="match status" value="1"/>
</dbReference>